<organism evidence="2 3">
    <name type="scientific">Rotaria sordida</name>
    <dbReference type="NCBI Taxonomy" id="392033"/>
    <lineage>
        <taxon>Eukaryota</taxon>
        <taxon>Metazoa</taxon>
        <taxon>Spiralia</taxon>
        <taxon>Gnathifera</taxon>
        <taxon>Rotifera</taxon>
        <taxon>Eurotatoria</taxon>
        <taxon>Bdelloidea</taxon>
        <taxon>Philodinida</taxon>
        <taxon>Philodinidae</taxon>
        <taxon>Rotaria</taxon>
    </lineage>
</organism>
<accession>A0A813ZQ98</accession>
<dbReference type="AlphaFoldDB" id="A0A813ZQ98"/>
<proteinExistence type="predicted"/>
<gene>
    <name evidence="2" type="ORF">ZHD862_LOCUS7519</name>
</gene>
<comment type="caution">
    <text evidence="2">The sequence shown here is derived from an EMBL/GenBank/DDBJ whole genome shotgun (WGS) entry which is preliminary data.</text>
</comment>
<evidence type="ECO:0000256" key="1">
    <source>
        <dbReference type="SAM" id="Coils"/>
    </source>
</evidence>
<feature type="coiled-coil region" evidence="1">
    <location>
        <begin position="38"/>
        <end position="65"/>
    </location>
</feature>
<feature type="coiled-coil region" evidence="1">
    <location>
        <begin position="125"/>
        <end position="152"/>
    </location>
</feature>
<feature type="non-terminal residue" evidence="2">
    <location>
        <position position="163"/>
    </location>
</feature>
<keyword evidence="1" id="KW-0175">Coiled coil</keyword>
<sequence length="163" mass="19065">MATATDAARCVICKKVKSTVRCEGCSQMFCYSHLPVHHQELSQQLNEIEQNRDLLKQTLIQQTTDLQQLLIKQIDQWEKDSINKIQQTAKEYRQLLFHHIAKQFTHIEDNLAILTVQSKHIRQENDSNEINLRHMKRKLTQLSEELHHLSNISIQQDSASLIN</sequence>
<evidence type="ECO:0000313" key="2">
    <source>
        <dbReference type="EMBL" id="CAF0903670.1"/>
    </source>
</evidence>
<dbReference type="EMBL" id="CAJNOT010000230">
    <property type="protein sequence ID" value="CAF0903670.1"/>
    <property type="molecule type" value="Genomic_DNA"/>
</dbReference>
<evidence type="ECO:0008006" key="4">
    <source>
        <dbReference type="Google" id="ProtNLM"/>
    </source>
</evidence>
<protein>
    <recommendedName>
        <fullName evidence="4">B box-type domain-containing protein</fullName>
    </recommendedName>
</protein>
<reference evidence="2" key="1">
    <citation type="submission" date="2021-02" db="EMBL/GenBank/DDBJ databases">
        <authorList>
            <person name="Nowell W R."/>
        </authorList>
    </citation>
    <scope>NUCLEOTIDE SEQUENCE</scope>
</reference>
<name>A0A813ZQ98_9BILA</name>
<dbReference type="Proteomes" id="UP000663864">
    <property type="component" value="Unassembled WGS sequence"/>
</dbReference>
<evidence type="ECO:0000313" key="3">
    <source>
        <dbReference type="Proteomes" id="UP000663864"/>
    </source>
</evidence>